<feature type="compositionally biased region" description="Polar residues" evidence="1">
    <location>
        <begin position="42"/>
        <end position="61"/>
    </location>
</feature>
<evidence type="ECO:0000313" key="4">
    <source>
        <dbReference type="RefSeq" id="XP_033572143.1"/>
    </source>
</evidence>
<feature type="compositionally biased region" description="Basic and acidic residues" evidence="1">
    <location>
        <begin position="78"/>
        <end position="93"/>
    </location>
</feature>
<feature type="region of interest" description="Disordered" evidence="1">
    <location>
        <begin position="1"/>
        <end position="188"/>
    </location>
</feature>
<dbReference type="GeneID" id="54461767"/>
<organism evidence="2">
    <name type="scientific">Mytilinidion resinicola</name>
    <dbReference type="NCBI Taxonomy" id="574789"/>
    <lineage>
        <taxon>Eukaryota</taxon>
        <taxon>Fungi</taxon>
        <taxon>Dikarya</taxon>
        <taxon>Ascomycota</taxon>
        <taxon>Pezizomycotina</taxon>
        <taxon>Dothideomycetes</taxon>
        <taxon>Pleosporomycetidae</taxon>
        <taxon>Mytilinidiales</taxon>
        <taxon>Mytilinidiaceae</taxon>
        <taxon>Mytilinidion</taxon>
    </lineage>
</organism>
<accession>A0A6A6Y964</accession>
<keyword evidence="3" id="KW-1185">Reference proteome</keyword>
<reference evidence="4" key="2">
    <citation type="submission" date="2020-04" db="EMBL/GenBank/DDBJ databases">
        <authorList>
            <consortium name="NCBI Genome Project"/>
        </authorList>
    </citation>
    <scope>NUCLEOTIDE SEQUENCE</scope>
    <source>
        <strain evidence="4">CBS 304.34</strain>
    </source>
</reference>
<dbReference type="OrthoDB" id="5372703at2759"/>
<sequence length="286" mass="31241">MAPRPISAPAKKKGLPKPGPRATPVVKKPIQTSSTRTSLRSQNKLPVSHAGQSHPVQLSPTSPAPALQPAGTKRKHSRDTEAEADKPKDERPSKQSRRSTRHRLKPSEEKLPKDAEAEAEAKADKPEGSSEQPQEPPLLSEKDSRSLQSVFQEVMTSAASNSLKRPASHRSRAPSETGTSSTNTNAVYRRKNLAAVKIRLHANPPDDVETTIKGIVNTKSPRQRQAELHVIAQGFRDGCLKNVRAQSGEDDFLAPLYKTISALCLDNLCGRLPLALLRWNRGIVNL</sequence>
<proteinExistence type="predicted"/>
<reference evidence="4" key="3">
    <citation type="submission" date="2025-04" db="UniProtKB">
        <authorList>
            <consortium name="RefSeq"/>
        </authorList>
    </citation>
    <scope>IDENTIFICATION</scope>
    <source>
        <strain evidence="4">CBS 304.34</strain>
    </source>
</reference>
<protein>
    <submittedName>
        <fullName evidence="2 4">Uncharacterized protein</fullName>
    </submittedName>
</protein>
<feature type="compositionally biased region" description="Low complexity" evidence="1">
    <location>
        <begin position="32"/>
        <end position="41"/>
    </location>
</feature>
<evidence type="ECO:0000313" key="3">
    <source>
        <dbReference type="Proteomes" id="UP000504636"/>
    </source>
</evidence>
<name>A0A6A6Y964_9PEZI</name>
<gene>
    <name evidence="2 4" type="ORF">BDZ99DRAFT_466831</name>
</gene>
<evidence type="ECO:0000313" key="2">
    <source>
        <dbReference type="EMBL" id="KAF2805179.1"/>
    </source>
</evidence>
<reference evidence="2 4" key="1">
    <citation type="journal article" date="2020" name="Stud. Mycol.">
        <title>101 Dothideomycetes genomes: a test case for predicting lifestyles and emergence of pathogens.</title>
        <authorList>
            <person name="Haridas S."/>
            <person name="Albert R."/>
            <person name="Binder M."/>
            <person name="Bloem J."/>
            <person name="Labutti K."/>
            <person name="Salamov A."/>
            <person name="Andreopoulos B."/>
            <person name="Baker S."/>
            <person name="Barry K."/>
            <person name="Bills G."/>
            <person name="Bluhm B."/>
            <person name="Cannon C."/>
            <person name="Castanera R."/>
            <person name="Culley D."/>
            <person name="Daum C."/>
            <person name="Ezra D."/>
            <person name="Gonzalez J."/>
            <person name="Henrissat B."/>
            <person name="Kuo A."/>
            <person name="Liang C."/>
            <person name="Lipzen A."/>
            <person name="Lutzoni F."/>
            <person name="Magnuson J."/>
            <person name="Mondo S."/>
            <person name="Nolan M."/>
            <person name="Ohm R."/>
            <person name="Pangilinan J."/>
            <person name="Park H.-J."/>
            <person name="Ramirez L."/>
            <person name="Alfaro M."/>
            <person name="Sun H."/>
            <person name="Tritt A."/>
            <person name="Yoshinaga Y."/>
            <person name="Zwiers L.-H."/>
            <person name="Turgeon B."/>
            <person name="Goodwin S."/>
            <person name="Spatafora J."/>
            <person name="Crous P."/>
            <person name="Grigoriev I."/>
        </authorList>
    </citation>
    <scope>NUCLEOTIDE SEQUENCE</scope>
    <source>
        <strain evidence="2 4">CBS 304.34</strain>
    </source>
</reference>
<feature type="compositionally biased region" description="Polar residues" evidence="1">
    <location>
        <begin position="146"/>
        <end position="163"/>
    </location>
</feature>
<dbReference type="EMBL" id="MU003710">
    <property type="protein sequence ID" value="KAF2805179.1"/>
    <property type="molecule type" value="Genomic_DNA"/>
</dbReference>
<evidence type="ECO:0000256" key="1">
    <source>
        <dbReference type="SAM" id="MobiDB-lite"/>
    </source>
</evidence>
<dbReference type="RefSeq" id="XP_033572143.1">
    <property type="nucleotide sequence ID" value="XM_033720874.1"/>
</dbReference>
<dbReference type="AlphaFoldDB" id="A0A6A6Y964"/>
<feature type="compositionally biased region" description="Polar residues" evidence="1">
    <location>
        <begin position="174"/>
        <end position="186"/>
    </location>
</feature>
<feature type="compositionally biased region" description="Basic and acidic residues" evidence="1">
    <location>
        <begin position="105"/>
        <end position="128"/>
    </location>
</feature>
<feature type="compositionally biased region" description="Basic residues" evidence="1">
    <location>
        <begin position="94"/>
        <end position="104"/>
    </location>
</feature>
<dbReference type="Proteomes" id="UP000504636">
    <property type="component" value="Unplaced"/>
</dbReference>